<dbReference type="AlphaFoldDB" id="A0A9X3J698"/>
<dbReference type="RefSeq" id="WP_343334725.1">
    <property type="nucleotide sequence ID" value="NZ_JAPOHD010000056.1"/>
</dbReference>
<dbReference type="EMBL" id="JAPOHD010000056">
    <property type="protein sequence ID" value="MCY1722399.1"/>
    <property type="molecule type" value="Genomic_DNA"/>
</dbReference>
<name>A0A9X3J698_9BACT</name>
<accession>A0A9X3J698</accession>
<sequence>MKQKLVFILALTLIAKFSHCQIIDRYGINVGTSYSSQIWDYKLVPVDSDNKYKSGLQAFLQAEKDFGNIFSFRTEFGYIQKGFKNTLELISADGTSVETKNDNVILHDLALNLGLKIKPLKSAYSPYLLVGLRGDYLISYKDIEFEEPDSGLKFNMYESTIKDFNKSNLGGLLGLGIDMKSLIYLELEYNPNFTKNFDDTGLSIKDNCWGVKLGLNINKLTE</sequence>
<gene>
    <name evidence="2" type="ORF">OU798_18770</name>
</gene>
<evidence type="ECO:0000313" key="2">
    <source>
        <dbReference type="EMBL" id="MCY1722399.1"/>
    </source>
</evidence>
<dbReference type="InterPro" id="IPR025665">
    <property type="entry name" value="Beta-barrel_OMP_2"/>
</dbReference>
<evidence type="ECO:0000259" key="1">
    <source>
        <dbReference type="Pfam" id="PF13568"/>
    </source>
</evidence>
<dbReference type="Proteomes" id="UP001145087">
    <property type="component" value="Unassembled WGS sequence"/>
</dbReference>
<organism evidence="2 3">
    <name type="scientific">Draconibacterium aestuarii</name>
    <dbReference type="NCBI Taxonomy" id="2998507"/>
    <lineage>
        <taxon>Bacteria</taxon>
        <taxon>Pseudomonadati</taxon>
        <taxon>Bacteroidota</taxon>
        <taxon>Bacteroidia</taxon>
        <taxon>Marinilabiliales</taxon>
        <taxon>Prolixibacteraceae</taxon>
        <taxon>Draconibacterium</taxon>
    </lineage>
</organism>
<reference evidence="2" key="1">
    <citation type="submission" date="2022-11" db="EMBL/GenBank/DDBJ databases">
        <title>Marilongibacter aestuarii gen. nov., sp. nov., isolated from tidal flat sediment.</title>
        <authorList>
            <person name="Jiayan W."/>
        </authorList>
    </citation>
    <scope>NUCLEOTIDE SEQUENCE</scope>
    <source>
        <strain evidence="2">Z1-6</strain>
    </source>
</reference>
<dbReference type="InterPro" id="IPR011250">
    <property type="entry name" value="OMP/PagP_B-barrel"/>
</dbReference>
<dbReference type="SUPFAM" id="SSF56925">
    <property type="entry name" value="OMPA-like"/>
    <property type="match status" value="1"/>
</dbReference>
<protein>
    <submittedName>
        <fullName evidence="2">Outer membrane beta-barrel protein</fullName>
    </submittedName>
</protein>
<proteinExistence type="predicted"/>
<dbReference type="Pfam" id="PF13568">
    <property type="entry name" value="OMP_b-brl_2"/>
    <property type="match status" value="1"/>
</dbReference>
<keyword evidence="3" id="KW-1185">Reference proteome</keyword>
<comment type="caution">
    <text evidence="2">The sequence shown here is derived from an EMBL/GenBank/DDBJ whole genome shotgun (WGS) entry which is preliminary data.</text>
</comment>
<evidence type="ECO:0000313" key="3">
    <source>
        <dbReference type="Proteomes" id="UP001145087"/>
    </source>
</evidence>
<feature type="domain" description="Outer membrane protein beta-barrel" evidence="1">
    <location>
        <begin position="26"/>
        <end position="197"/>
    </location>
</feature>